<evidence type="ECO:0000313" key="2">
    <source>
        <dbReference type="EMBL" id="KAF2887425.1"/>
    </source>
</evidence>
<reference evidence="2" key="1">
    <citation type="submission" date="2019-08" db="EMBL/GenBank/DDBJ databases">
        <title>The genome of the North American firefly Photinus pyralis.</title>
        <authorList>
            <consortium name="Photinus pyralis genome working group"/>
            <person name="Fallon T.R."/>
            <person name="Sander Lower S.E."/>
            <person name="Weng J.-K."/>
        </authorList>
    </citation>
    <scope>NUCLEOTIDE SEQUENCE</scope>
    <source>
        <strain evidence="2">TRF0915ILg1</strain>
        <tissue evidence="2">Whole body</tissue>
    </source>
</reference>
<sequence>MKPVKVVSTLRKKQVSQIALAERGELVTFVGIINAVGQSFPPVEIELGDKTENDEHVSLKDSDSGNVLDLDIPIYNSPSCSFTKQNIFKKVKITPESVTPYPKAGEKKQKSKRRTGSSKIYTDTPEKDELKEIEREKLLKI</sequence>
<accession>A0A8K0CPH0</accession>
<protein>
    <submittedName>
        <fullName evidence="2">Uncharacterized protein</fullName>
    </submittedName>
</protein>
<proteinExistence type="predicted"/>
<name>A0A8K0CPH0_IGNLU</name>
<feature type="region of interest" description="Disordered" evidence="1">
    <location>
        <begin position="98"/>
        <end position="126"/>
    </location>
</feature>
<gene>
    <name evidence="2" type="ORF">ILUMI_18749</name>
</gene>
<dbReference type="Proteomes" id="UP000801492">
    <property type="component" value="Unassembled WGS sequence"/>
</dbReference>
<evidence type="ECO:0000256" key="1">
    <source>
        <dbReference type="SAM" id="MobiDB-lite"/>
    </source>
</evidence>
<dbReference type="AlphaFoldDB" id="A0A8K0CPH0"/>
<organism evidence="2 3">
    <name type="scientific">Ignelater luminosus</name>
    <name type="common">Cucubano</name>
    <name type="synonym">Pyrophorus luminosus</name>
    <dbReference type="NCBI Taxonomy" id="2038154"/>
    <lineage>
        <taxon>Eukaryota</taxon>
        <taxon>Metazoa</taxon>
        <taxon>Ecdysozoa</taxon>
        <taxon>Arthropoda</taxon>
        <taxon>Hexapoda</taxon>
        <taxon>Insecta</taxon>
        <taxon>Pterygota</taxon>
        <taxon>Neoptera</taxon>
        <taxon>Endopterygota</taxon>
        <taxon>Coleoptera</taxon>
        <taxon>Polyphaga</taxon>
        <taxon>Elateriformia</taxon>
        <taxon>Elateroidea</taxon>
        <taxon>Elateridae</taxon>
        <taxon>Agrypninae</taxon>
        <taxon>Pyrophorini</taxon>
        <taxon>Ignelater</taxon>
    </lineage>
</organism>
<evidence type="ECO:0000313" key="3">
    <source>
        <dbReference type="Proteomes" id="UP000801492"/>
    </source>
</evidence>
<keyword evidence="3" id="KW-1185">Reference proteome</keyword>
<dbReference type="EMBL" id="VTPC01083559">
    <property type="protein sequence ID" value="KAF2887425.1"/>
    <property type="molecule type" value="Genomic_DNA"/>
</dbReference>
<comment type="caution">
    <text evidence="2">The sequence shown here is derived from an EMBL/GenBank/DDBJ whole genome shotgun (WGS) entry which is preliminary data.</text>
</comment>